<organism evidence="1">
    <name type="scientific">marine sediment metagenome</name>
    <dbReference type="NCBI Taxonomy" id="412755"/>
    <lineage>
        <taxon>unclassified sequences</taxon>
        <taxon>metagenomes</taxon>
        <taxon>ecological metagenomes</taxon>
    </lineage>
</organism>
<accession>X1GJP8</accession>
<dbReference type="EMBL" id="BARU01011457">
    <property type="protein sequence ID" value="GAH45045.1"/>
    <property type="molecule type" value="Genomic_DNA"/>
</dbReference>
<proteinExistence type="predicted"/>
<feature type="non-terminal residue" evidence="1">
    <location>
        <position position="1"/>
    </location>
</feature>
<comment type="caution">
    <text evidence="1">The sequence shown here is derived from an EMBL/GenBank/DDBJ whole genome shotgun (WGS) entry which is preliminary data.</text>
</comment>
<dbReference type="AlphaFoldDB" id="X1GJP8"/>
<reference evidence="1" key="1">
    <citation type="journal article" date="2014" name="Front. Microbiol.">
        <title>High frequency of phylogenetically diverse reductive dehalogenase-homologous genes in deep subseafloor sedimentary metagenomes.</title>
        <authorList>
            <person name="Kawai M."/>
            <person name="Futagami T."/>
            <person name="Toyoda A."/>
            <person name="Takaki Y."/>
            <person name="Nishi S."/>
            <person name="Hori S."/>
            <person name="Arai W."/>
            <person name="Tsubouchi T."/>
            <person name="Morono Y."/>
            <person name="Uchiyama I."/>
            <person name="Ito T."/>
            <person name="Fujiyama A."/>
            <person name="Inagaki F."/>
            <person name="Takami H."/>
        </authorList>
    </citation>
    <scope>NUCLEOTIDE SEQUENCE</scope>
    <source>
        <strain evidence="1">Expedition CK06-06</strain>
    </source>
</reference>
<sequence length="175" mass="20111">EPKFRFMHICFPETMNFLNEVAMYMSRYDPDAVIIHSTLSPGMTERISEYLWDFELLPGVFFSPVRGNVTDGMIWGLKTYTKFLSPCSRTGPDMVSMVKEHLQGAEMRVEIVSDATTLEYAKLLDLAYYGTCIAVFQEIERIVNEKNLQYEAIKQFIESTGEESQGKVHSRARVL</sequence>
<name>X1GJP8_9ZZZZ</name>
<gene>
    <name evidence="1" type="ORF">S03H2_21506</name>
</gene>
<protein>
    <submittedName>
        <fullName evidence="1">Uncharacterized protein</fullName>
    </submittedName>
</protein>
<evidence type="ECO:0000313" key="1">
    <source>
        <dbReference type="EMBL" id="GAH45045.1"/>
    </source>
</evidence>